<name>A0ABD2I4G3_9BILA</name>
<dbReference type="PIRSF" id="PIRSF019663">
    <property type="entry name" value="Legumain"/>
    <property type="match status" value="1"/>
</dbReference>
<dbReference type="PANTHER" id="PTHR43381">
    <property type="entry name" value="TRANSLATION INITIATION FACTOR IF-2-RELATED"/>
    <property type="match status" value="1"/>
</dbReference>
<dbReference type="FunFam" id="3.40.50.300:FF:000019">
    <property type="entry name" value="Translation initiation factor IF-2"/>
    <property type="match status" value="1"/>
</dbReference>
<dbReference type="FunFam" id="3.40.50.10050:FF:000001">
    <property type="entry name" value="Translation initiation factor IF-2"/>
    <property type="match status" value="1"/>
</dbReference>
<dbReference type="FunFam" id="3.40.50.1460:FF:000016">
    <property type="entry name" value="GPI-anchor transamidase, putative"/>
    <property type="match status" value="1"/>
</dbReference>
<dbReference type="InterPro" id="IPR005225">
    <property type="entry name" value="Small_GTP-bd"/>
</dbReference>
<dbReference type="InterPro" id="IPR009000">
    <property type="entry name" value="Transl_B-barrel_sf"/>
</dbReference>
<dbReference type="NCBIfam" id="TIGR00231">
    <property type="entry name" value="small_GTP"/>
    <property type="match status" value="1"/>
</dbReference>
<evidence type="ECO:0000259" key="10">
    <source>
        <dbReference type="PROSITE" id="PS51722"/>
    </source>
</evidence>
<reference evidence="11 12" key="1">
    <citation type="submission" date="2024-10" db="EMBL/GenBank/DDBJ databases">
        <authorList>
            <person name="Kim D."/>
        </authorList>
    </citation>
    <scope>NUCLEOTIDE SEQUENCE [LARGE SCALE GENOMIC DNA]</scope>
    <source>
        <strain evidence="11">BH-2024</strain>
    </source>
</reference>
<dbReference type="Pfam" id="PF22042">
    <property type="entry name" value="EF-G_D2"/>
    <property type="match status" value="1"/>
</dbReference>
<evidence type="ECO:0000256" key="6">
    <source>
        <dbReference type="ARBA" id="ARBA00023134"/>
    </source>
</evidence>
<dbReference type="GO" id="GO:0003743">
    <property type="term" value="F:translation initiation factor activity"/>
    <property type="evidence" value="ECO:0007669"/>
    <property type="project" value="UniProtKB-KW"/>
</dbReference>
<dbReference type="PIRSF" id="PIRSF500138">
    <property type="entry name" value="GPI8"/>
    <property type="match status" value="1"/>
</dbReference>
<sequence>MAIYFLFSLFLYSSLVPSFSLADSLSDFFSRSTHTNNWALLVCSSRFWFNYRHVANVLSLYRSLKRLGMPDSNIILMLSDNIPCNARNPSPASIFNNAFAHQNLYLEDTEVDYRGYEVTAESVVRILTGRTHTDTPRNKRLLSDSQSNVLIYLTGHGGDGFLKFQDAEELTNVDLADAIETMHQQNRYNELLLIADTCQSESMYQRVYSPRVLATSSSLVGEDSLSHHVDRSIGVYIIDRYAYHMQQFLDTRVTGLNSNTSMAEFVKYCDRSKCISTVGVRTDLYNKPLDRVRVTDFFGARRYVKGVEHADNFCFLITSNIGKPSIDFPSDVQSRHFSFDVRRMSAKSEKGLWAKFEEKKRRKYAETGSMKKQKGSKPTVNIFDGMNLRHLAIALDCDFDALCLRLLDIMSDFKLDGILSDPNAPLDRLLVFQIVALFNRKPILVAAPKCQHEQQRDLYPQPPPPAEELCPRPPIVTIMGHVDHGKTTLLDALRKSNIVAQEFGGITQHIGAFSVRLPDVCDNRTVTFLDTPGHAAFAAMRERGAHSTDIVVLVVAADDSFNCQILLFGFAREAGVPIIVAINKCDKPGVDPERVRRDLLQYEILTENFGGDSLSVEISALYGRGIDKLQEAILMQADFLELKSTPRGLAEATVIESSSAQVIPMNYFSLLGLGNLCTLIVNRGTLRRGSFLVSGLCWCRVRTMNDEFGTSVDSAGPSMPVQISGWRDLLPPPGELALEVQTQQMAERAVAIRMDKKNETESLRAMEAVEGKRSELRERYETARKEKIAKGQLELSVSYQINDELRKDQKTRAKPPRLSLILKCDVEGTLQAIQTVLDSYNANDQVQLDIVSTGVGSLNESELELAAETKAHIFCFNNNASQRLSMMAKDLKVPLHQFNVIYSLVAHLKALLTERIPAVIERRLVAEGTVLAEYRIPDGLQKKQPVAGLRVDWGKMERDNTIWRFTRQKKMVKEREENAKSAANLRGQKQSEEEAGAKEPELVTVTLYEGKIQSMQREKLAVTSASVEMNIGVTVEDKNIRYKEDDHVQVFEDVQLMQQLNWTPPGF</sequence>
<organism evidence="11 12">
    <name type="scientific">Heterodera trifolii</name>
    <dbReference type="NCBI Taxonomy" id="157864"/>
    <lineage>
        <taxon>Eukaryota</taxon>
        <taxon>Metazoa</taxon>
        <taxon>Ecdysozoa</taxon>
        <taxon>Nematoda</taxon>
        <taxon>Chromadorea</taxon>
        <taxon>Rhabditida</taxon>
        <taxon>Tylenchina</taxon>
        <taxon>Tylenchomorpha</taxon>
        <taxon>Tylenchoidea</taxon>
        <taxon>Heteroderidae</taxon>
        <taxon>Heteroderinae</taxon>
        <taxon>Heterodera</taxon>
    </lineage>
</organism>
<keyword evidence="6" id="KW-0342">GTP-binding</keyword>
<evidence type="ECO:0000313" key="12">
    <source>
        <dbReference type="Proteomes" id="UP001620626"/>
    </source>
</evidence>
<feature type="active site" description="Nucleophile" evidence="7">
    <location>
        <position position="198"/>
    </location>
</feature>
<dbReference type="InterPro" id="IPR036925">
    <property type="entry name" value="TIF_IF2_dom3_sf"/>
</dbReference>
<dbReference type="InterPro" id="IPR015760">
    <property type="entry name" value="TIF_IF2"/>
</dbReference>
<dbReference type="SUPFAM" id="SSF52540">
    <property type="entry name" value="P-loop containing nucleoside triphosphate hydrolases"/>
    <property type="match status" value="1"/>
</dbReference>
<comment type="similarity">
    <text evidence="2">Belongs to the peptidase C13 family.</text>
</comment>
<evidence type="ECO:0000256" key="3">
    <source>
        <dbReference type="ARBA" id="ARBA00022540"/>
    </source>
</evidence>
<dbReference type="PROSITE" id="PS51722">
    <property type="entry name" value="G_TR_2"/>
    <property type="match status" value="1"/>
</dbReference>
<evidence type="ECO:0000256" key="7">
    <source>
        <dbReference type="PIRSR" id="PIRSR019663-1"/>
    </source>
</evidence>
<keyword evidence="3" id="KW-0396">Initiation factor</keyword>
<dbReference type="GO" id="GO:0005525">
    <property type="term" value="F:GTP binding"/>
    <property type="evidence" value="ECO:0007669"/>
    <property type="project" value="UniProtKB-KW"/>
</dbReference>
<evidence type="ECO:0000256" key="1">
    <source>
        <dbReference type="ARBA" id="ARBA00007733"/>
    </source>
</evidence>
<keyword evidence="12" id="KW-1185">Reference proteome</keyword>
<dbReference type="Gene3D" id="2.40.30.10">
    <property type="entry name" value="Translation factors"/>
    <property type="match status" value="2"/>
</dbReference>
<protein>
    <recommendedName>
        <fullName evidence="10">Tr-type G domain-containing protein</fullName>
    </recommendedName>
</protein>
<dbReference type="SUPFAM" id="SSF50447">
    <property type="entry name" value="Translation proteins"/>
    <property type="match status" value="1"/>
</dbReference>
<evidence type="ECO:0000256" key="9">
    <source>
        <dbReference type="SAM" id="SignalP"/>
    </source>
</evidence>
<gene>
    <name evidence="11" type="ORF">niasHT_034084</name>
</gene>
<dbReference type="Gene3D" id="3.40.50.10050">
    <property type="entry name" value="Translation initiation factor IF- 2, domain 3"/>
    <property type="match status" value="1"/>
</dbReference>
<feature type="signal peptide" evidence="9">
    <location>
        <begin position="1"/>
        <end position="22"/>
    </location>
</feature>
<dbReference type="InterPro" id="IPR023115">
    <property type="entry name" value="TIF_IF2_dom3"/>
</dbReference>
<evidence type="ECO:0000256" key="2">
    <source>
        <dbReference type="ARBA" id="ARBA00009941"/>
    </source>
</evidence>
<feature type="active site" evidence="7">
    <location>
        <position position="156"/>
    </location>
</feature>
<proteinExistence type="inferred from homology"/>
<dbReference type="Proteomes" id="UP001620626">
    <property type="component" value="Unassembled WGS sequence"/>
</dbReference>
<evidence type="ECO:0000256" key="8">
    <source>
        <dbReference type="SAM" id="MobiDB-lite"/>
    </source>
</evidence>
<evidence type="ECO:0000313" key="11">
    <source>
        <dbReference type="EMBL" id="KAL3072400.1"/>
    </source>
</evidence>
<dbReference type="InterPro" id="IPR000795">
    <property type="entry name" value="T_Tr_GTP-bd_dom"/>
</dbReference>
<dbReference type="Pfam" id="PF00009">
    <property type="entry name" value="GTP_EFTU"/>
    <property type="match status" value="1"/>
</dbReference>
<dbReference type="Pfam" id="PF01650">
    <property type="entry name" value="Peptidase_C13"/>
    <property type="match status" value="1"/>
</dbReference>
<dbReference type="EMBL" id="JBICBT010001325">
    <property type="protein sequence ID" value="KAL3072400.1"/>
    <property type="molecule type" value="Genomic_DNA"/>
</dbReference>
<comment type="similarity">
    <text evidence="1">Belongs to the TRAFAC class translation factor GTPase superfamily. Classic translation factor GTPase family. IF-2 subfamily.</text>
</comment>
<evidence type="ECO:0000256" key="5">
    <source>
        <dbReference type="ARBA" id="ARBA00022917"/>
    </source>
</evidence>
<keyword evidence="4" id="KW-0547">Nucleotide-binding</keyword>
<dbReference type="InterPro" id="IPR001096">
    <property type="entry name" value="Peptidase_C13"/>
</dbReference>
<dbReference type="Gene3D" id="3.40.50.1460">
    <property type="match status" value="1"/>
</dbReference>
<dbReference type="Gene3D" id="3.40.50.300">
    <property type="entry name" value="P-loop containing nucleotide triphosphate hydrolases"/>
    <property type="match status" value="1"/>
</dbReference>
<keyword evidence="5" id="KW-0648">Protein biosynthesis</keyword>
<evidence type="ECO:0000256" key="4">
    <source>
        <dbReference type="ARBA" id="ARBA00022741"/>
    </source>
</evidence>
<dbReference type="PRINTS" id="PR00776">
    <property type="entry name" value="HEMOGLOBNASE"/>
</dbReference>
<feature type="chain" id="PRO_5044794991" description="Tr-type G domain-containing protein" evidence="9">
    <location>
        <begin position="23"/>
        <end position="1067"/>
    </location>
</feature>
<keyword evidence="9" id="KW-0732">Signal</keyword>
<dbReference type="Pfam" id="PF11987">
    <property type="entry name" value="IF-2"/>
    <property type="match status" value="1"/>
</dbReference>
<dbReference type="SUPFAM" id="SSF52156">
    <property type="entry name" value="Initiation factor IF2/eIF5b, domain 3"/>
    <property type="match status" value="1"/>
</dbReference>
<feature type="compositionally biased region" description="Basic and acidic residues" evidence="8">
    <location>
        <begin position="989"/>
        <end position="998"/>
    </location>
</feature>
<comment type="caution">
    <text evidence="11">The sequence shown here is derived from an EMBL/GenBank/DDBJ whole genome shotgun (WGS) entry which is preliminary data.</text>
</comment>
<dbReference type="PANTHER" id="PTHR43381:SF20">
    <property type="entry name" value="TRANSLATION INITIATION FACTOR IF-2, MITOCHONDRIAL"/>
    <property type="match status" value="1"/>
</dbReference>
<dbReference type="InterPro" id="IPR027417">
    <property type="entry name" value="P-loop_NTPase"/>
</dbReference>
<dbReference type="InterPro" id="IPR028361">
    <property type="entry name" value="GPI_transamidase"/>
</dbReference>
<feature type="region of interest" description="Disordered" evidence="8">
    <location>
        <begin position="974"/>
        <end position="998"/>
    </location>
</feature>
<dbReference type="InterPro" id="IPR053905">
    <property type="entry name" value="EF-G-like_DII"/>
</dbReference>
<dbReference type="AlphaFoldDB" id="A0ABD2I4G3"/>
<feature type="domain" description="Tr-type G" evidence="10">
    <location>
        <begin position="471"/>
        <end position="643"/>
    </location>
</feature>
<dbReference type="CDD" id="cd01887">
    <property type="entry name" value="IF2_eIF5B"/>
    <property type="match status" value="1"/>
</dbReference>
<accession>A0ABD2I4G3</accession>